<reference evidence="2" key="1">
    <citation type="journal article" date="2023" name="G3 (Bethesda)">
        <title>Genome assembly and association tests identify interacting loci associated with vigor, precocity, and sex in interspecific pistachio rootstocks.</title>
        <authorList>
            <person name="Palmer W."/>
            <person name="Jacygrad E."/>
            <person name="Sagayaradj S."/>
            <person name="Cavanaugh K."/>
            <person name="Han R."/>
            <person name="Bertier L."/>
            <person name="Beede B."/>
            <person name="Kafkas S."/>
            <person name="Golino D."/>
            <person name="Preece J."/>
            <person name="Michelmore R."/>
        </authorList>
    </citation>
    <scope>NUCLEOTIDE SEQUENCE [LARGE SCALE GENOMIC DNA]</scope>
</reference>
<evidence type="ECO:0000313" key="2">
    <source>
        <dbReference type="Proteomes" id="UP001164250"/>
    </source>
</evidence>
<name>A0ACC1A233_9ROSI</name>
<proteinExistence type="predicted"/>
<gene>
    <name evidence="1" type="ORF">Patl1_24541</name>
</gene>
<protein>
    <submittedName>
        <fullName evidence="1">Uncharacterized protein</fullName>
    </submittedName>
</protein>
<accession>A0ACC1A233</accession>
<evidence type="ECO:0000313" key="1">
    <source>
        <dbReference type="EMBL" id="KAJ0080098.1"/>
    </source>
</evidence>
<organism evidence="1 2">
    <name type="scientific">Pistacia atlantica</name>
    <dbReference type="NCBI Taxonomy" id="434234"/>
    <lineage>
        <taxon>Eukaryota</taxon>
        <taxon>Viridiplantae</taxon>
        <taxon>Streptophyta</taxon>
        <taxon>Embryophyta</taxon>
        <taxon>Tracheophyta</taxon>
        <taxon>Spermatophyta</taxon>
        <taxon>Magnoliopsida</taxon>
        <taxon>eudicotyledons</taxon>
        <taxon>Gunneridae</taxon>
        <taxon>Pentapetalae</taxon>
        <taxon>rosids</taxon>
        <taxon>malvids</taxon>
        <taxon>Sapindales</taxon>
        <taxon>Anacardiaceae</taxon>
        <taxon>Pistacia</taxon>
    </lineage>
</organism>
<sequence>MVVGPTKAQFMDEISKGLDGSTAYHFVACLQQLVHITKAHVESFRSFSQILTDFHFKISRQNVMAQLPGFLTLALDFQHQVEH</sequence>
<keyword evidence="2" id="KW-1185">Reference proteome</keyword>
<comment type="caution">
    <text evidence="1">The sequence shown here is derived from an EMBL/GenBank/DDBJ whole genome shotgun (WGS) entry which is preliminary data.</text>
</comment>
<dbReference type="Proteomes" id="UP001164250">
    <property type="component" value="Chromosome 13"/>
</dbReference>
<dbReference type="EMBL" id="CM047909">
    <property type="protein sequence ID" value="KAJ0080098.1"/>
    <property type="molecule type" value="Genomic_DNA"/>
</dbReference>